<dbReference type="Pfam" id="PF17759">
    <property type="entry name" value="tRNA_synthFbeta"/>
    <property type="match status" value="1"/>
</dbReference>
<keyword evidence="12" id="KW-0150">Chloroplast</keyword>
<dbReference type="SMART" id="SM00874">
    <property type="entry name" value="B5"/>
    <property type="match status" value="1"/>
</dbReference>
<keyword evidence="9" id="KW-0030">Aminoacyl-tRNA synthetase</keyword>
<dbReference type="GeneID" id="33354124"/>
<dbReference type="Gene3D" id="3.30.56.10">
    <property type="match status" value="2"/>
</dbReference>
<dbReference type="PANTHER" id="PTHR10947:SF0">
    <property type="entry name" value="PHENYLALANINE--TRNA LIGASE BETA SUBUNIT"/>
    <property type="match status" value="1"/>
</dbReference>
<keyword evidence="6" id="KW-0067">ATP-binding</keyword>
<dbReference type="InterPro" id="IPR009061">
    <property type="entry name" value="DNA-bd_dom_put_sf"/>
</dbReference>
<dbReference type="SMART" id="SM00896">
    <property type="entry name" value="FDX-ACB"/>
    <property type="match status" value="1"/>
</dbReference>
<evidence type="ECO:0000256" key="4">
    <source>
        <dbReference type="ARBA" id="ARBA00022723"/>
    </source>
</evidence>
<dbReference type="InterPro" id="IPR045864">
    <property type="entry name" value="aa-tRNA-synth_II/BPL/LPL"/>
</dbReference>
<evidence type="ECO:0000313" key="12">
    <source>
        <dbReference type="EMBL" id="ARW61134.1"/>
    </source>
</evidence>
<dbReference type="Gene3D" id="3.50.40.10">
    <property type="entry name" value="Phenylalanyl-trna Synthetase, Chain B, domain 3"/>
    <property type="match status" value="1"/>
</dbReference>
<evidence type="ECO:0000256" key="5">
    <source>
        <dbReference type="ARBA" id="ARBA00022741"/>
    </source>
</evidence>
<keyword evidence="3 12" id="KW-0436">Ligase</keyword>
<dbReference type="GO" id="GO:0005524">
    <property type="term" value="F:ATP binding"/>
    <property type="evidence" value="ECO:0007669"/>
    <property type="project" value="UniProtKB-KW"/>
</dbReference>
<dbReference type="GO" id="GO:0009328">
    <property type="term" value="C:phenylalanine-tRNA ligase complex"/>
    <property type="evidence" value="ECO:0007669"/>
    <property type="project" value="TreeGrafter"/>
</dbReference>
<keyword evidence="12" id="KW-0934">Plastid</keyword>
<organism evidence="12">
    <name type="scientific">Caloglossa monosticha</name>
    <dbReference type="NCBI Taxonomy" id="76906"/>
    <lineage>
        <taxon>Eukaryota</taxon>
        <taxon>Rhodophyta</taxon>
        <taxon>Florideophyceae</taxon>
        <taxon>Rhodymeniophycidae</taxon>
        <taxon>Ceramiales</taxon>
        <taxon>Delesseriaceae</taxon>
        <taxon>Caloglossa</taxon>
    </lineage>
</organism>
<dbReference type="GO" id="GO:0004826">
    <property type="term" value="F:phenylalanine-tRNA ligase activity"/>
    <property type="evidence" value="ECO:0007669"/>
    <property type="project" value="UniProtKB-EC"/>
</dbReference>
<evidence type="ECO:0000256" key="7">
    <source>
        <dbReference type="ARBA" id="ARBA00022842"/>
    </source>
</evidence>
<dbReference type="InterPro" id="IPR005146">
    <property type="entry name" value="B3/B4_tRNA-bd"/>
</dbReference>
<comment type="cofactor">
    <cofactor evidence="1">
        <name>Mg(2+)</name>
        <dbReference type="ChEBI" id="CHEBI:18420"/>
    </cofactor>
</comment>
<evidence type="ECO:0000256" key="6">
    <source>
        <dbReference type="ARBA" id="ARBA00022840"/>
    </source>
</evidence>
<dbReference type="RefSeq" id="YP_009392572.1">
    <property type="nucleotide sequence ID" value="NC_035263.1"/>
</dbReference>
<dbReference type="GO" id="GO:0003723">
    <property type="term" value="F:RNA binding"/>
    <property type="evidence" value="ECO:0007669"/>
    <property type="project" value="InterPro"/>
</dbReference>
<dbReference type="SUPFAM" id="SSF56037">
    <property type="entry name" value="PheT/TilS domain"/>
    <property type="match status" value="1"/>
</dbReference>
<evidence type="ECO:0000259" key="11">
    <source>
        <dbReference type="PROSITE" id="PS51483"/>
    </source>
</evidence>
<evidence type="ECO:0000256" key="3">
    <source>
        <dbReference type="ARBA" id="ARBA00022598"/>
    </source>
</evidence>
<evidence type="ECO:0000259" key="10">
    <source>
        <dbReference type="PROSITE" id="PS51447"/>
    </source>
</evidence>
<dbReference type="PROSITE" id="PS51483">
    <property type="entry name" value="B5"/>
    <property type="match status" value="1"/>
</dbReference>
<dbReference type="InterPro" id="IPR041616">
    <property type="entry name" value="PheRS_beta_core"/>
</dbReference>
<accession>A0A1Z1M5U0</accession>
<feature type="domain" description="B5" evidence="11">
    <location>
        <begin position="258"/>
        <end position="343"/>
    </location>
</feature>
<gene>
    <name evidence="12" type="primary">syfB</name>
</gene>
<evidence type="ECO:0000256" key="9">
    <source>
        <dbReference type="ARBA" id="ARBA00023146"/>
    </source>
</evidence>
<dbReference type="PANTHER" id="PTHR10947">
    <property type="entry name" value="PHENYLALANYL-TRNA SYNTHETASE BETA CHAIN AND LEUCINE-RICH REPEAT-CONTAINING PROTEIN 47"/>
    <property type="match status" value="1"/>
</dbReference>
<reference evidence="12" key="1">
    <citation type="journal article" date="2017" name="J. Phycol.">
        <title>Analysis of chloroplast genomes and a supermatrix inform reclassification of the Rhodomelaceae (Rhodophyta).</title>
        <authorList>
            <person name="Diaz-Tapia P."/>
            <person name="Maggs C.A."/>
            <person name="West J.A."/>
            <person name="Verbruggen H."/>
        </authorList>
    </citation>
    <scope>NUCLEOTIDE SEQUENCE</scope>
    <source>
        <strain evidence="12">JW3046</strain>
    </source>
</reference>
<dbReference type="InterPro" id="IPR005147">
    <property type="entry name" value="tRNA_synthase_B5-dom"/>
</dbReference>
<dbReference type="GO" id="GO:0000287">
    <property type="term" value="F:magnesium ion binding"/>
    <property type="evidence" value="ECO:0007669"/>
    <property type="project" value="InterPro"/>
</dbReference>
<dbReference type="SUPFAM" id="SSF54991">
    <property type="entry name" value="Anticodon-binding domain of PheRS"/>
    <property type="match status" value="1"/>
</dbReference>
<sequence>MKFSWKVLNFFINLKHIKLDTIIEKLNLNGLEIEKIENHLAITDKTIHLNVTTNRKEIFCIVNLATEISTILNLPLKINSKPIKLIEPSIISQEFSFFNFRYIKVHKIYNLKNFSSPKWLQNYLKACDIQSKFLLYDIQQYIYIKWGHQFHIFDLEKLQINTNIINLTRISLNLIKYINKIIFNKQEHLYFYHQEDTKLEKNIILYFLIYPINQNNVQNSQATFTQAYNETINLISTYSKTTISKSREYYSGEKKHTTSSTILSINKSEIKCLLGPIENNKPNFLSNQQISNILQQLNYCPTYLHNYKIFKIKIPDYRKHDLKRSIDIIEEIGRIYGFEKFLSKLPKYNNKGSISLNSLQIKKIRNTLQNMGFYEAITSSFIKKTQQRFYNINVCNSLTQEQTSLRINIIENLINIYEQNKKNKNFDTEIFEIGKIFYKNKSNHFIHENHIGGLITNHQYIQIDWSDTKKSMNWFHAKGTIENFLDIIQANVIWKNFYNKNNLANFKYITKYYHPNKMIFICDAYNKELIGIFGEIYQKNKDNTNIKNVYLFELNLSKLIKCINYNNHFNHIMKPYSLYPSVTRDISIRLKNKININQIKKLFLKEGINLTESIQVINDYNDIIKNQRSICIRIVYRSYNKTLNNTDLKNIDLNIQNILKILYNSKITKIAK</sequence>
<name>A0A1Z1M5U0_9FLOR</name>
<keyword evidence="8" id="KW-0648">Protein biosynthesis</keyword>
<dbReference type="SUPFAM" id="SSF55681">
    <property type="entry name" value="Class II aaRS and biotin synthetases"/>
    <property type="match status" value="1"/>
</dbReference>
<keyword evidence="5" id="KW-0547">Nucleotide-binding</keyword>
<dbReference type="Pfam" id="PF03147">
    <property type="entry name" value="FDX-ACB"/>
    <property type="match status" value="1"/>
</dbReference>
<evidence type="ECO:0000256" key="8">
    <source>
        <dbReference type="ARBA" id="ARBA00022917"/>
    </source>
</evidence>
<geneLocation type="chloroplast" evidence="12"/>
<dbReference type="PROSITE" id="PS51447">
    <property type="entry name" value="FDX_ACB"/>
    <property type="match status" value="1"/>
</dbReference>
<keyword evidence="4" id="KW-0479">Metal-binding</keyword>
<dbReference type="InterPro" id="IPR020825">
    <property type="entry name" value="Phe-tRNA_synthase-like_B3/B4"/>
</dbReference>
<dbReference type="InterPro" id="IPR005121">
    <property type="entry name" value="Fdx_antiC-bd"/>
</dbReference>
<evidence type="ECO:0000256" key="1">
    <source>
        <dbReference type="ARBA" id="ARBA00001946"/>
    </source>
</evidence>
<dbReference type="AlphaFoldDB" id="A0A1Z1M5U0"/>
<dbReference type="Gene3D" id="3.30.930.10">
    <property type="entry name" value="Bira Bifunctional Protein, Domain 2"/>
    <property type="match status" value="1"/>
</dbReference>
<dbReference type="EC" id="6.1.1.20" evidence="2"/>
<dbReference type="EMBL" id="MF101416">
    <property type="protein sequence ID" value="ARW61134.1"/>
    <property type="molecule type" value="Genomic_DNA"/>
</dbReference>
<dbReference type="InterPro" id="IPR036690">
    <property type="entry name" value="Fdx_antiC-bd_sf"/>
</dbReference>
<evidence type="ECO:0000256" key="2">
    <source>
        <dbReference type="ARBA" id="ARBA00012814"/>
    </source>
</evidence>
<dbReference type="Pfam" id="PF03483">
    <property type="entry name" value="B3_4"/>
    <property type="match status" value="1"/>
</dbReference>
<dbReference type="GO" id="GO:0006432">
    <property type="term" value="P:phenylalanyl-tRNA aminoacylation"/>
    <property type="evidence" value="ECO:0007669"/>
    <property type="project" value="InterPro"/>
</dbReference>
<dbReference type="Gene3D" id="3.30.70.380">
    <property type="entry name" value="Ferrodoxin-fold anticodon-binding domain"/>
    <property type="match status" value="1"/>
</dbReference>
<dbReference type="InterPro" id="IPR045060">
    <property type="entry name" value="Phe-tRNA-ligase_IIc_bsu"/>
</dbReference>
<dbReference type="Pfam" id="PF03484">
    <property type="entry name" value="B5"/>
    <property type="match status" value="1"/>
</dbReference>
<dbReference type="SUPFAM" id="SSF46955">
    <property type="entry name" value="Putative DNA-binding domain"/>
    <property type="match status" value="2"/>
</dbReference>
<feature type="domain" description="FDX-ACB" evidence="10">
    <location>
        <begin position="577"/>
        <end position="668"/>
    </location>
</feature>
<keyword evidence="7" id="KW-0460">Magnesium</keyword>
<proteinExistence type="predicted"/>
<protein>
    <recommendedName>
        <fullName evidence="2">phenylalanine--tRNA ligase</fullName>
        <ecNumber evidence="2">6.1.1.20</ecNumber>
    </recommendedName>
</protein>